<dbReference type="EMBL" id="CACRXK020017377">
    <property type="protein sequence ID" value="CAB4031133.1"/>
    <property type="molecule type" value="Genomic_DNA"/>
</dbReference>
<accession>A0A7D9LIJ3</accession>
<sequence>MAPVTIRFRIDLQNLWAAGYQWDELLPNEEKFKWQKNVEIMNALLGTHLERCLKPETSVGSPQLQGFSDAGELGYALSWIKSSPAEFKPFVSVRVAEIQEKQPTAVWNYITSEANPADALTRGIMPEELQLWHHGPQFIQKPEND</sequence>
<evidence type="ECO:0000313" key="1">
    <source>
        <dbReference type="EMBL" id="CAB4031133.1"/>
    </source>
</evidence>
<dbReference type="Pfam" id="PF05380">
    <property type="entry name" value="Peptidase_A17"/>
    <property type="match status" value="1"/>
</dbReference>
<organism evidence="1 2">
    <name type="scientific">Paramuricea clavata</name>
    <name type="common">Red gorgonian</name>
    <name type="synonym">Violescent sea-whip</name>
    <dbReference type="NCBI Taxonomy" id="317549"/>
    <lineage>
        <taxon>Eukaryota</taxon>
        <taxon>Metazoa</taxon>
        <taxon>Cnidaria</taxon>
        <taxon>Anthozoa</taxon>
        <taxon>Octocorallia</taxon>
        <taxon>Malacalcyonacea</taxon>
        <taxon>Plexauridae</taxon>
        <taxon>Paramuricea</taxon>
    </lineage>
</organism>
<reference evidence="1" key="1">
    <citation type="submission" date="2020-04" db="EMBL/GenBank/DDBJ databases">
        <authorList>
            <person name="Alioto T."/>
            <person name="Alioto T."/>
            <person name="Gomez Garrido J."/>
        </authorList>
    </citation>
    <scope>NUCLEOTIDE SEQUENCE</scope>
    <source>
        <strain evidence="1">A484AB</strain>
    </source>
</reference>
<proteinExistence type="predicted"/>
<dbReference type="InterPro" id="IPR008042">
    <property type="entry name" value="Retrotrans_Pao"/>
</dbReference>
<dbReference type="AlphaFoldDB" id="A0A7D9LIJ3"/>
<name>A0A7D9LIJ3_PARCT</name>
<dbReference type="PANTHER" id="PTHR22955">
    <property type="entry name" value="RETROTRANSPOSON"/>
    <property type="match status" value="1"/>
</dbReference>
<evidence type="ECO:0000313" key="2">
    <source>
        <dbReference type="Proteomes" id="UP001152795"/>
    </source>
</evidence>
<protein>
    <submittedName>
        <fullName evidence="1">Uncharacterized protein</fullName>
    </submittedName>
</protein>
<dbReference type="Proteomes" id="UP001152795">
    <property type="component" value="Unassembled WGS sequence"/>
</dbReference>
<dbReference type="PANTHER" id="PTHR22955:SF65">
    <property type="entry name" value="INTEGRASE CATALYTIC DOMAIN-CONTAINING PROTEIN"/>
    <property type="match status" value="1"/>
</dbReference>
<gene>
    <name evidence="1" type="ORF">PACLA_8A043106</name>
</gene>
<keyword evidence="2" id="KW-1185">Reference proteome</keyword>
<dbReference type="OrthoDB" id="8194935at2759"/>
<comment type="caution">
    <text evidence="1">The sequence shown here is derived from an EMBL/GenBank/DDBJ whole genome shotgun (WGS) entry which is preliminary data.</text>
</comment>